<feature type="non-terminal residue" evidence="2">
    <location>
        <position position="266"/>
    </location>
</feature>
<keyword evidence="3" id="KW-1185">Reference proteome</keyword>
<dbReference type="InterPro" id="IPR013783">
    <property type="entry name" value="Ig-like_fold"/>
</dbReference>
<sequence>LPLYTDDTRLDDVVDTINNNSGKWSSVDDSNFPNIEPPVPTNVQASGAFRSIIVEWDFDRATYIANYEVFASEVKGFTPDTSNLVFRGKTSVYSYEADVNEQWYFRVRAVNTHGTPNEFSEEVSATTARIISDDILFGEEIAAELRELSKKAEILAGDSIGIDKLKQEALDVINETAKQYTDEEIRETEEEIHEELAKKAGLNYVEGEFTLVDSDLADLLDEMEDLQEYASSIDQKADSISLDVSAIAKTVDDNTESILIVGSSIT</sequence>
<dbReference type="Gene3D" id="2.60.40.10">
    <property type="entry name" value="Immunoglobulins"/>
    <property type="match status" value="1"/>
</dbReference>
<gene>
    <name evidence="2" type="ORF">AB1471_16945</name>
</gene>
<evidence type="ECO:0000313" key="2">
    <source>
        <dbReference type="EMBL" id="MEW9503443.1"/>
    </source>
</evidence>
<reference evidence="2 3" key="1">
    <citation type="journal article" date="1979" name="Int. J. Syst. Evol. Microbiol.">
        <title>Bacillus globisporus subsp. marinus subsp. nov.</title>
        <authorList>
            <person name="Liu H."/>
        </authorList>
    </citation>
    <scope>NUCLEOTIDE SEQUENCE [LARGE SCALE GENOMIC DNA]</scope>
    <source>
        <strain evidence="2 3">DSM 1297</strain>
    </source>
</reference>
<dbReference type="SUPFAM" id="SSF49265">
    <property type="entry name" value="Fibronectin type III"/>
    <property type="match status" value="1"/>
</dbReference>
<comment type="caution">
    <text evidence="2">The sequence shown here is derived from an EMBL/GenBank/DDBJ whole genome shotgun (WGS) entry which is preliminary data.</text>
</comment>
<feature type="non-terminal residue" evidence="2">
    <location>
        <position position="1"/>
    </location>
</feature>
<dbReference type="Proteomes" id="UP001556040">
    <property type="component" value="Unassembled WGS sequence"/>
</dbReference>
<evidence type="ECO:0000313" key="3">
    <source>
        <dbReference type="Proteomes" id="UP001556040"/>
    </source>
</evidence>
<protein>
    <submittedName>
        <fullName evidence="2">Fibronectin type III domain-containing protein</fullName>
    </submittedName>
</protein>
<proteinExistence type="predicted"/>
<dbReference type="InterPro" id="IPR003961">
    <property type="entry name" value="FN3_dom"/>
</dbReference>
<dbReference type="CDD" id="cd00063">
    <property type="entry name" value="FN3"/>
    <property type="match status" value="1"/>
</dbReference>
<dbReference type="EMBL" id="JBFMIA010000066">
    <property type="protein sequence ID" value="MEW9503443.1"/>
    <property type="molecule type" value="Genomic_DNA"/>
</dbReference>
<evidence type="ECO:0000259" key="1">
    <source>
        <dbReference type="PROSITE" id="PS50853"/>
    </source>
</evidence>
<dbReference type="PROSITE" id="PS50853">
    <property type="entry name" value="FN3"/>
    <property type="match status" value="1"/>
</dbReference>
<organism evidence="2 3">
    <name type="scientific">Jeotgalibacillus marinus</name>
    <dbReference type="NCBI Taxonomy" id="86667"/>
    <lineage>
        <taxon>Bacteria</taxon>
        <taxon>Bacillati</taxon>
        <taxon>Bacillota</taxon>
        <taxon>Bacilli</taxon>
        <taxon>Bacillales</taxon>
        <taxon>Caryophanaceae</taxon>
        <taxon>Jeotgalibacillus</taxon>
    </lineage>
</organism>
<dbReference type="InterPro" id="IPR036116">
    <property type="entry name" value="FN3_sf"/>
</dbReference>
<accession>A0ABV3Q8J8</accession>
<feature type="domain" description="Fibronectin type-III" evidence="1">
    <location>
        <begin position="37"/>
        <end position="130"/>
    </location>
</feature>
<name>A0ABV3Q8J8_9BACL</name>